<gene>
    <name evidence="1" type="ORF">NCTC12722_04014</name>
</gene>
<name>A0A380WCW7_AFIFE</name>
<dbReference type="RefSeq" id="WP_002717605.1">
    <property type="nucleotide sequence ID" value="NZ_UFSI01000001.1"/>
</dbReference>
<dbReference type="OrthoDB" id="8781266at2"/>
<dbReference type="AlphaFoldDB" id="A0A380WCW7"/>
<dbReference type="SUPFAM" id="SSF144064">
    <property type="entry name" value="Heme iron utilization protein-like"/>
    <property type="match status" value="1"/>
</dbReference>
<evidence type="ECO:0000313" key="1">
    <source>
        <dbReference type="EMBL" id="SUU86781.1"/>
    </source>
</evidence>
<dbReference type="InterPro" id="IPR053733">
    <property type="entry name" value="Heme_Transport_Util_sf"/>
</dbReference>
<dbReference type="CDD" id="cd16829">
    <property type="entry name" value="ChuX_HutX-like"/>
    <property type="match status" value="1"/>
</dbReference>
<dbReference type="EMBL" id="UIGB01000001">
    <property type="protein sequence ID" value="SUU86781.1"/>
    <property type="molecule type" value="Genomic_DNA"/>
</dbReference>
<protein>
    <submittedName>
        <fullName evidence="1">Heme iron utilization protein</fullName>
    </submittedName>
</protein>
<dbReference type="InterPro" id="IPR010413">
    <property type="entry name" value="HutX-like"/>
</dbReference>
<dbReference type="Proteomes" id="UP000254343">
    <property type="component" value="Unassembled WGS sequence"/>
</dbReference>
<dbReference type="Gene3D" id="3.40.1570.10">
    <property type="entry name" value="HemS/ChuS/ChuX like domains"/>
    <property type="match status" value="1"/>
</dbReference>
<dbReference type="PIRSF" id="PIRSF030840">
    <property type="entry name" value="DUF1008"/>
    <property type="match status" value="1"/>
</dbReference>
<organism evidence="1 2">
    <name type="scientific">Afipia felis</name>
    <name type="common">Cat scratch disease bacillus</name>
    <dbReference type="NCBI Taxonomy" id="1035"/>
    <lineage>
        <taxon>Bacteria</taxon>
        <taxon>Pseudomonadati</taxon>
        <taxon>Pseudomonadota</taxon>
        <taxon>Alphaproteobacteria</taxon>
        <taxon>Hyphomicrobiales</taxon>
        <taxon>Nitrobacteraceae</taxon>
        <taxon>Afipia</taxon>
    </lineage>
</organism>
<proteinExistence type="predicted"/>
<evidence type="ECO:0000313" key="2">
    <source>
        <dbReference type="Proteomes" id="UP000254343"/>
    </source>
</evidence>
<reference evidence="1 2" key="1">
    <citation type="submission" date="2018-06" db="EMBL/GenBank/DDBJ databases">
        <authorList>
            <consortium name="Pathogen Informatics"/>
            <person name="Doyle S."/>
        </authorList>
    </citation>
    <scope>NUCLEOTIDE SEQUENCE [LARGE SCALE GENOMIC DNA]</scope>
    <source>
        <strain evidence="1 2">NCTC12722</strain>
    </source>
</reference>
<sequence>MATATSVADGGPSLRRYMADNPGAVIEDAAREHGVTPRAVLEALPEPMRRFVPGDRFEAVMQDIAGWGEITFIVHTDDAIFEFTGEIPKGAMGHGYFNLMQPKGLHGHFRPQRCATIAFVERSFRGKSSAFIAFVNVDGGIMYKVFIGREEGGALRADQLARFRALVSEPVG</sequence>
<dbReference type="NCBIfam" id="TIGR04108">
    <property type="entry name" value="HutX"/>
    <property type="match status" value="1"/>
</dbReference>
<dbReference type="Pfam" id="PF06228">
    <property type="entry name" value="ChuX_HutX"/>
    <property type="match status" value="1"/>
</dbReference>
<accession>A0A380WCW7</accession>